<accession>A0A815JHF5</accession>
<dbReference type="PROSITE" id="PS51421">
    <property type="entry name" value="RAS"/>
    <property type="match status" value="1"/>
</dbReference>
<dbReference type="InterPro" id="IPR005225">
    <property type="entry name" value="Small_GTP-bd"/>
</dbReference>
<dbReference type="SMART" id="SM00173">
    <property type="entry name" value="RAS"/>
    <property type="match status" value="1"/>
</dbReference>
<evidence type="ECO:0000256" key="1">
    <source>
        <dbReference type="ARBA" id="ARBA00004370"/>
    </source>
</evidence>
<dbReference type="InterPro" id="IPR001806">
    <property type="entry name" value="Small_GTPase"/>
</dbReference>
<evidence type="ECO:0000313" key="6">
    <source>
        <dbReference type="EMBL" id="CAF1376734.1"/>
    </source>
</evidence>
<dbReference type="EMBL" id="CAJNOU010003204">
    <property type="protein sequence ID" value="CAF1376734.1"/>
    <property type="molecule type" value="Genomic_DNA"/>
</dbReference>
<dbReference type="FunFam" id="3.40.50.300:FF:002060">
    <property type="entry name" value="Rho family GTPase"/>
    <property type="match status" value="1"/>
</dbReference>
<sequence>MFCWSRTKTRKLNLRRKVVIIGDRGCGKSCLQQAIGGEQYSDKYIGSTFDNYATEIEIDKQKFELIVVVTPAGDDYDRIRPLAYLNTDVIIICFAIDNPDSFKNLSEKWIPECNHFCPRTPIILVGNKKDLRNDKSKAEQLVHSKEGYKMARQIGSGVYIECSAKTGEAHEETFSTDKWRSNRKPIDLPCLFRRYDYQMFP</sequence>
<keyword evidence="4" id="KW-0472">Membrane</keyword>
<comment type="caution">
    <text evidence="6">The sequence shown here is derived from an EMBL/GenBank/DDBJ whole genome shotgun (WGS) entry which is preliminary data.</text>
</comment>
<dbReference type="InterPro" id="IPR027417">
    <property type="entry name" value="P-loop_NTPase"/>
</dbReference>
<reference evidence="6" key="1">
    <citation type="submission" date="2021-02" db="EMBL/GenBank/DDBJ databases">
        <authorList>
            <person name="Nowell W R."/>
        </authorList>
    </citation>
    <scope>NUCLEOTIDE SEQUENCE</scope>
</reference>
<name>A0A815JHF5_9BILA</name>
<dbReference type="AlphaFoldDB" id="A0A815JHF5"/>
<keyword evidence="3" id="KW-0342">GTP-binding</keyword>
<protein>
    <submittedName>
        <fullName evidence="6">Uncharacterized protein</fullName>
    </submittedName>
</protein>
<dbReference type="Proteomes" id="UP000663882">
    <property type="component" value="Unassembled WGS sequence"/>
</dbReference>
<dbReference type="Pfam" id="PF00071">
    <property type="entry name" value="Ras"/>
    <property type="match status" value="1"/>
</dbReference>
<dbReference type="InterPro" id="IPR003578">
    <property type="entry name" value="Small_GTPase_Rho"/>
</dbReference>
<dbReference type="SMART" id="SM00175">
    <property type="entry name" value="RAB"/>
    <property type="match status" value="1"/>
</dbReference>
<dbReference type="PRINTS" id="PR00449">
    <property type="entry name" value="RASTRNSFRMNG"/>
</dbReference>
<comment type="subcellular location">
    <subcellularLocation>
        <location evidence="1">Membrane</location>
    </subcellularLocation>
</comment>
<dbReference type="GO" id="GO:0007264">
    <property type="term" value="P:small GTPase-mediated signal transduction"/>
    <property type="evidence" value="ECO:0007669"/>
    <property type="project" value="InterPro"/>
</dbReference>
<evidence type="ECO:0000256" key="3">
    <source>
        <dbReference type="ARBA" id="ARBA00023134"/>
    </source>
</evidence>
<dbReference type="Gene3D" id="3.40.50.300">
    <property type="entry name" value="P-loop containing nucleotide triphosphate hydrolases"/>
    <property type="match status" value="1"/>
</dbReference>
<dbReference type="GO" id="GO:0003924">
    <property type="term" value="F:GTPase activity"/>
    <property type="evidence" value="ECO:0007669"/>
    <property type="project" value="InterPro"/>
</dbReference>
<dbReference type="PROSITE" id="PS51420">
    <property type="entry name" value="RHO"/>
    <property type="match status" value="1"/>
</dbReference>
<evidence type="ECO:0000313" key="5">
    <source>
        <dbReference type="EMBL" id="CAF0779490.1"/>
    </source>
</evidence>
<dbReference type="SUPFAM" id="SSF52540">
    <property type="entry name" value="P-loop containing nucleoside triphosphate hydrolases"/>
    <property type="match status" value="1"/>
</dbReference>
<dbReference type="OrthoDB" id="8830751at2759"/>
<proteinExistence type="predicted"/>
<dbReference type="Proteomes" id="UP000663889">
    <property type="component" value="Unassembled WGS sequence"/>
</dbReference>
<keyword evidence="2" id="KW-0547">Nucleotide-binding</keyword>
<dbReference type="EMBL" id="CAJNOO010000063">
    <property type="protein sequence ID" value="CAF0779490.1"/>
    <property type="molecule type" value="Genomic_DNA"/>
</dbReference>
<evidence type="ECO:0000256" key="4">
    <source>
        <dbReference type="ARBA" id="ARBA00023136"/>
    </source>
</evidence>
<dbReference type="NCBIfam" id="TIGR00231">
    <property type="entry name" value="small_GTP"/>
    <property type="match status" value="1"/>
</dbReference>
<dbReference type="PANTHER" id="PTHR24072">
    <property type="entry name" value="RHO FAMILY GTPASE"/>
    <property type="match status" value="1"/>
</dbReference>
<evidence type="ECO:0000313" key="7">
    <source>
        <dbReference type="Proteomes" id="UP000663889"/>
    </source>
</evidence>
<organism evidence="6 7">
    <name type="scientific">Rotaria sordida</name>
    <dbReference type="NCBI Taxonomy" id="392033"/>
    <lineage>
        <taxon>Eukaryota</taxon>
        <taxon>Metazoa</taxon>
        <taxon>Spiralia</taxon>
        <taxon>Gnathifera</taxon>
        <taxon>Rotifera</taxon>
        <taxon>Eurotatoria</taxon>
        <taxon>Bdelloidea</taxon>
        <taxon>Philodinida</taxon>
        <taxon>Philodinidae</taxon>
        <taxon>Rotaria</taxon>
    </lineage>
</organism>
<dbReference type="GO" id="GO:0016020">
    <property type="term" value="C:membrane"/>
    <property type="evidence" value="ECO:0007669"/>
    <property type="project" value="UniProtKB-SubCell"/>
</dbReference>
<dbReference type="PROSITE" id="PS51419">
    <property type="entry name" value="RAB"/>
    <property type="match status" value="1"/>
</dbReference>
<dbReference type="SMART" id="SM00174">
    <property type="entry name" value="RHO"/>
    <property type="match status" value="1"/>
</dbReference>
<evidence type="ECO:0000256" key="2">
    <source>
        <dbReference type="ARBA" id="ARBA00022741"/>
    </source>
</evidence>
<gene>
    <name evidence="5" type="ORF">RFH988_LOCUS2813</name>
    <name evidence="6" type="ORF">SEV965_LOCUS30189</name>
</gene>
<dbReference type="GO" id="GO:0005525">
    <property type="term" value="F:GTP binding"/>
    <property type="evidence" value="ECO:0007669"/>
    <property type="project" value="UniProtKB-KW"/>
</dbReference>